<proteinExistence type="predicted"/>
<dbReference type="EMBL" id="JYDI01001374">
    <property type="protein sequence ID" value="KRY32354.1"/>
    <property type="molecule type" value="Genomic_DNA"/>
</dbReference>
<protein>
    <submittedName>
        <fullName evidence="1">Uncharacterized protein</fullName>
    </submittedName>
</protein>
<dbReference type="Proteomes" id="UP000054653">
    <property type="component" value="Unassembled WGS sequence"/>
</dbReference>
<dbReference type="AlphaFoldDB" id="A0A0V1B5S8"/>
<organism evidence="1 2">
    <name type="scientific">Trichinella britovi</name>
    <name type="common">Parasitic roundworm</name>
    <dbReference type="NCBI Taxonomy" id="45882"/>
    <lineage>
        <taxon>Eukaryota</taxon>
        <taxon>Metazoa</taxon>
        <taxon>Ecdysozoa</taxon>
        <taxon>Nematoda</taxon>
        <taxon>Enoplea</taxon>
        <taxon>Dorylaimia</taxon>
        <taxon>Trichinellida</taxon>
        <taxon>Trichinellidae</taxon>
        <taxon>Trichinella</taxon>
    </lineage>
</organism>
<gene>
    <name evidence="1" type="ORF">T03_5620</name>
</gene>
<accession>A0A0V1B5S8</accession>
<reference evidence="1 2" key="1">
    <citation type="submission" date="2015-01" db="EMBL/GenBank/DDBJ databases">
        <title>Evolution of Trichinella species and genotypes.</title>
        <authorList>
            <person name="Korhonen P.K."/>
            <person name="Edoardo P."/>
            <person name="Giuseppe L.R."/>
            <person name="Gasser R.B."/>
        </authorList>
    </citation>
    <scope>NUCLEOTIDE SEQUENCE [LARGE SCALE GENOMIC DNA]</scope>
    <source>
        <strain evidence="1">ISS120</strain>
    </source>
</reference>
<evidence type="ECO:0000313" key="1">
    <source>
        <dbReference type="EMBL" id="KRY32354.1"/>
    </source>
</evidence>
<keyword evidence="2" id="KW-1185">Reference proteome</keyword>
<sequence>MRNQKLAGIRATVDLCWTDKSAYWATPPIKDANGLTCNISSLAVFAGTHSLVHIISNAATQPPH</sequence>
<name>A0A0V1B5S8_TRIBR</name>
<comment type="caution">
    <text evidence="1">The sequence shown here is derived from an EMBL/GenBank/DDBJ whole genome shotgun (WGS) entry which is preliminary data.</text>
</comment>
<evidence type="ECO:0000313" key="2">
    <source>
        <dbReference type="Proteomes" id="UP000054653"/>
    </source>
</evidence>